<proteinExistence type="inferred from homology"/>
<dbReference type="InterPro" id="IPR050638">
    <property type="entry name" value="AA-Vitamin_Transporters"/>
</dbReference>
<dbReference type="InterPro" id="IPR000620">
    <property type="entry name" value="EamA_dom"/>
</dbReference>
<dbReference type="GO" id="GO:0016020">
    <property type="term" value="C:membrane"/>
    <property type="evidence" value="ECO:0007669"/>
    <property type="project" value="UniProtKB-SubCell"/>
</dbReference>
<dbReference type="SUPFAM" id="SSF103481">
    <property type="entry name" value="Multidrug resistance efflux transporter EmrE"/>
    <property type="match status" value="1"/>
</dbReference>
<evidence type="ECO:0000256" key="6">
    <source>
        <dbReference type="SAM" id="MobiDB-lite"/>
    </source>
</evidence>
<evidence type="ECO:0000313" key="9">
    <source>
        <dbReference type="EMBL" id="MBF8190464.1"/>
    </source>
</evidence>
<keyword evidence="5 7" id="KW-0472">Membrane</keyword>
<dbReference type="Pfam" id="PF00892">
    <property type="entry name" value="EamA"/>
    <property type="match status" value="1"/>
</dbReference>
<comment type="subcellular location">
    <subcellularLocation>
        <location evidence="1">Membrane</location>
        <topology evidence="1">Multi-pass membrane protein</topology>
    </subcellularLocation>
</comment>
<keyword evidence="4 7" id="KW-1133">Transmembrane helix</keyword>
<feature type="compositionally biased region" description="Pro residues" evidence="6">
    <location>
        <begin position="9"/>
        <end position="30"/>
    </location>
</feature>
<evidence type="ECO:0000313" key="10">
    <source>
        <dbReference type="Proteomes" id="UP000605361"/>
    </source>
</evidence>
<feature type="region of interest" description="Disordered" evidence="6">
    <location>
        <begin position="1"/>
        <end position="47"/>
    </location>
</feature>
<feature type="transmembrane region" description="Helical" evidence="7">
    <location>
        <begin position="91"/>
        <end position="112"/>
    </location>
</feature>
<accession>A0A931AG71</accession>
<protein>
    <submittedName>
        <fullName evidence="9">EamA family transporter</fullName>
    </submittedName>
</protein>
<evidence type="ECO:0000256" key="5">
    <source>
        <dbReference type="ARBA" id="ARBA00023136"/>
    </source>
</evidence>
<dbReference type="PANTHER" id="PTHR32322:SF2">
    <property type="entry name" value="EAMA DOMAIN-CONTAINING PROTEIN"/>
    <property type="match status" value="1"/>
</dbReference>
<sequence length="169" mass="16326">HQSTASPPDALPPTTPPSTASPPDALPPDAHPSSAASPARSPRRSSSAGASTVVQLVVGGLVLSLAGIAVGEAVPGAVATPDGGGSGVASWAAFGYLVVVDSLAGFALFAWLLRAAPVSLVSTYSYAVPVVACLVAMIALGEPLQPAVLAGAALILAAVAAEVRVTTGG</sequence>
<organism evidence="9 10">
    <name type="scientific">Nonomuraea cypriaca</name>
    <dbReference type="NCBI Taxonomy" id="1187855"/>
    <lineage>
        <taxon>Bacteria</taxon>
        <taxon>Bacillati</taxon>
        <taxon>Actinomycetota</taxon>
        <taxon>Actinomycetes</taxon>
        <taxon>Streptosporangiales</taxon>
        <taxon>Streptosporangiaceae</taxon>
        <taxon>Nonomuraea</taxon>
    </lineage>
</organism>
<dbReference type="EMBL" id="JADOGI010000123">
    <property type="protein sequence ID" value="MBF8190464.1"/>
    <property type="molecule type" value="Genomic_DNA"/>
</dbReference>
<reference evidence="9" key="1">
    <citation type="submission" date="2020-11" db="EMBL/GenBank/DDBJ databases">
        <title>Whole-genome analyses of Nonomuraea sp. K274.</title>
        <authorList>
            <person name="Veyisoglu A."/>
        </authorList>
    </citation>
    <scope>NUCLEOTIDE SEQUENCE</scope>
    <source>
        <strain evidence="9">K274</strain>
    </source>
</reference>
<keyword evidence="3 7" id="KW-0812">Transmembrane</keyword>
<feature type="domain" description="EamA" evidence="8">
    <location>
        <begin position="50"/>
        <end position="160"/>
    </location>
</feature>
<comment type="caution">
    <text evidence="9">The sequence shown here is derived from an EMBL/GenBank/DDBJ whole genome shotgun (WGS) entry which is preliminary data.</text>
</comment>
<keyword evidence="10" id="KW-1185">Reference proteome</keyword>
<evidence type="ECO:0000256" key="4">
    <source>
        <dbReference type="ARBA" id="ARBA00022989"/>
    </source>
</evidence>
<dbReference type="InterPro" id="IPR037185">
    <property type="entry name" value="EmrE-like"/>
</dbReference>
<dbReference type="Proteomes" id="UP000605361">
    <property type="component" value="Unassembled WGS sequence"/>
</dbReference>
<evidence type="ECO:0000256" key="7">
    <source>
        <dbReference type="SAM" id="Phobius"/>
    </source>
</evidence>
<feature type="transmembrane region" description="Helical" evidence="7">
    <location>
        <begin position="147"/>
        <end position="165"/>
    </location>
</feature>
<evidence type="ECO:0000259" key="8">
    <source>
        <dbReference type="Pfam" id="PF00892"/>
    </source>
</evidence>
<comment type="similarity">
    <text evidence="2">Belongs to the EamA transporter family.</text>
</comment>
<evidence type="ECO:0000256" key="2">
    <source>
        <dbReference type="ARBA" id="ARBA00007362"/>
    </source>
</evidence>
<feature type="compositionally biased region" description="Low complexity" evidence="6">
    <location>
        <begin position="31"/>
        <end position="47"/>
    </location>
</feature>
<feature type="transmembrane region" description="Helical" evidence="7">
    <location>
        <begin position="124"/>
        <end position="141"/>
    </location>
</feature>
<gene>
    <name evidence="9" type="ORF">ITP53_33075</name>
</gene>
<evidence type="ECO:0000256" key="1">
    <source>
        <dbReference type="ARBA" id="ARBA00004141"/>
    </source>
</evidence>
<feature type="non-terminal residue" evidence="9">
    <location>
        <position position="1"/>
    </location>
</feature>
<name>A0A931AG71_9ACTN</name>
<evidence type="ECO:0000256" key="3">
    <source>
        <dbReference type="ARBA" id="ARBA00022692"/>
    </source>
</evidence>
<dbReference type="AlphaFoldDB" id="A0A931AG71"/>
<feature type="transmembrane region" description="Helical" evidence="7">
    <location>
        <begin position="50"/>
        <end position="71"/>
    </location>
</feature>
<dbReference type="PANTHER" id="PTHR32322">
    <property type="entry name" value="INNER MEMBRANE TRANSPORTER"/>
    <property type="match status" value="1"/>
</dbReference>